<dbReference type="PANTHER" id="PTHR37834:SF2">
    <property type="entry name" value="ESTERASE, SGNH HYDROLASE-TYPE"/>
    <property type="match status" value="1"/>
</dbReference>
<feature type="chain" id="PRO_5003627254" description="Lysophospholipase L1" evidence="1">
    <location>
        <begin position="23"/>
        <end position="361"/>
    </location>
</feature>
<evidence type="ECO:0000313" key="5">
    <source>
        <dbReference type="Proteomes" id="UP000007887"/>
    </source>
</evidence>
<evidence type="ECO:0000259" key="2">
    <source>
        <dbReference type="Pfam" id="PF13472"/>
    </source>
</evidence>
<dbReference type="OrthoDB" id="9801375at2"/>
<dbReference type="eggNOG" id="COG2755">
    <property type="taxonomic scope" value="Bacteria"/>
</dbReference>
<dbReference type="InterPro" id="IPR052762">
    <property type="entry name" value="PCW_deacetylase/CE"/>
</dbReference>
<evidence type="ECO:0000256" key="1">
    <source>
        <dbReference type="SAM" id="SignalP"/>
    </source>
</evidence>
<dbReference type="Pfam" id="PF17996">
    <property type="entry name" value="CE2_N"/>
    <property type="match status" value="1"/>
</dbReference>
<dbReference type="RefSeq" id="WP_014425068.1">
    <property type="nucleotide sequence ID" value="NC_017068.1"/>
</dbReference>
<dbReference type="Gene3D" id="2.60.120.260">
    <property type="entry name" value="Galactose-binding domain-like"/>
    <property type="match status" value="1"/>
</dbReference>
<organism evidence="4 5">
    <name type="scientific">Selenomonas ruminantium subsp. lactilytica (strain NBRC 103574 / TAM6421)</name>
    <dbReference type="NCBI Taxonomy" id="927704"/>
    <lineage>
        <taxon>Bacteria</taxon>
        <taxon>Bacillati</taxon>
        <taxon>Bacillota</taxon>
        <taxon>Negativicutes</taxon>
        <taxon>Selenomonadales</taxon>
        <taxon>Selenomonadaceae</taxon>
        <taxon>Selenomonas</taxon>
    </lineage>
</organism>
<dbReference type="InterPro" id="IPR040794">
    <property type="entry name" value="CE2_N"/>
</dbReference>
<evidence type="ECO:0000313" key="4">
    <source>
        <dbReference type="EMBL" id="BAL83637.1"/>
    </source>
</evidence>
<feature type="signal peptide" evidence="1">
    <location>
        <begin position="1"/>
        <end position="22"/>
    </location>
</feature>
<dbReference type="HOGENOM" id="CLU_042506_2_0_9"/>
<reference evidence="4 5" key="1">
    <citation type="submission" date="2011-10" db="EMBL/GenBank/DDBJ databases">
        <title>Whole genome sequence of Selenomonas ruminantium subsp. lactilytica TAM6421.</title>
        <authorList>
            <person name="Oguchi A."/>
            <person name="Ankai A."/>
            <person name="Kaneko J."/>
            <person name="Yamada-Narita S."/>
            <person name="Fukui S."/>
            <person name="Takahashi M."/>
            <person name="Onodera T."/>
            <person name="Kojima S."/>
            <person name="Fushimi T."/>
            <person name="Abe N."/>
            <person name="Kamio Y."/>
            <person name="Yamazaki S."/>
            <person name="Fujita N."/>
        </authorList>
    </citation>
    <scope>NUCLEOTIDE SEQUENCE [LARGE SCALE GENOMIC DNA]</scope>
    <source>
        <strain evidence="5">NBRC 103574 / TAM6421</strain>
    </source>
</reference>
<dbReference type="AlphaFoldDB" id="I0GSA0"/>
<dbReference type="Pfam" id="PF13472">
    <property type="entry name" value="Lipase_GDSL_2"/>
    <property type="match status" value="1"/>
</dbReference>
<dbReference type="Proteomes" id="UP000007887">
    <property type="component" value="Chromosome"/>
</dbReference>
<feature type="domain" description="Carbohydrate esterase 2 N-terminal" evidence="3">
    <location>
        <begin position="34"/>
        <end position="135"/>
    </location>
</feature>
<dbReference type="PATRIC" id="fig|927704.6.peg.2003"/>
<feature type="domain" description="SGNH hydrolase-type esterase" evidence="2">
    <location>
        <begin position="145"/>
        <end position="345"/>
    </location>
</feature>
<accession>I0GSA0</accession>
<dbReference type="Gene3D" id="3.40.50.1110">
    <property type="entry name" value="SGNH hydrolase"/>
    <property type="match status" value="1"/>
</dbReference>
<sequence length="361" mass="40064">MRKKALLAMLLALGTGTSPGNAASINADSPQIQYFGRWESTSGLRRCAQGATYIKANFTGTSLSADLNGPGDWWRVSIDGQPFRRFRPQGKNTKLAENLPDGNHKVLLVRSTEGYMGISEFRGFIIDDHAQMLPPDPLKKRRLEFVGDSITAGAKNDGPANAPYNDIEDNDMAYGPQLARMLDADYSVLAKSGEGIIHNWAESWPGKEVHTADRYGWVLYSDKKSPDHKQWDPQNFPVDGIIIAMGTNDFSDSERKPTKEEFTLGYKNLIRTVRALNPHTPIICTEPVPSWVPPHVRSWIKETITSLHQQGEQNLHFIPLNEGAPLLDATDYAGDNTHPLKTGAKKIALYLKDKVASILGW</sequence>
<keyword evidence="1" id="KW-0732">Signal</keyword>
<dbReference type="KEGG" id="sri:SELR_19290"/>
<dbReference type="InterPro" id="IPR036514">
    <property type="entry name" value="SGNH_hydro_sf"/>
</dbReference>
<name>I0GSA0_SELRL</name>
<gene>
    <name evidence="4" type="ordered locus">SELR_19290</name>
</gene>
<dbReference type="PANTHER" id="PTHR37834">
    <property type="entry name" value="GDSL-LIKE LIPASE/ACYLHYDROLASE DOMAIN PROTEIN (AFU_ORTHOLOGUE AFUA_2G00620)"/>
    <property type="match status" value="1"/>
</dbReference>
<proteinExistence type="predicted"/>
<evidence type="ECO:0000259" key="3">
    <source>
        <dbReference type="Pfam" id="PF17996"/>
    </source>
</evidence>
<dbReference type="EMBL" id="AP012292">
    <property type="protein sequence ID" value="BAL83637.1"/>
    <property type="molecule type" value="Genomic_DNA"/>
</dbReference>
<dbReference type="SUPFAM" id="SSF52266">
    <property type="entry name" value="SGNH hydrolase"/>
    <property type="match status" value="1"/>
</dbReference>
<protein>
    <recommendedName>
        <fullName evidence="6">Lysophospholipase L1</fullName>
    </recommendedName>
</protein>
<dbReference type="InterPro" id="IPR013830">
    <property type="entry name" value="SGNH_hydro"/>
</dbReference>
<evidence type="ECO:0008006" key="6">
    <source>
        <dbReference type="Google" id="ProtNLM"/>
    </source>
</evidence>